<accession>A0A0B6RXG2</accession>
<feature type="repeat" description="TPR" evidence="3">
    <location>
        <begin position="64"/>
        <end position="97"/>
    </location>
</feature>
<name>A0A0B6RXG2_BURPL</name>
<dbReference type="PANTHER" id="PTHR44858:SF1">
    <property type="entry name" value="UDP-N-ACETYLGLUCOSAMINE--PEPTIDE N-ACETYLGLUCOSAMINYLTRANSFERASE SPINDLY-RELATED"/>
    <property type="match status" value="1"/>
</dbReference>
<dbReference type="InterPro" id="IPR002201">
    <property type="entry name" value="Glyco_trans_9"/>
</dbReference>
<dbReference type="Pfam" id="PF14559">
    <property type="entry name" value="TPR_19"/>
    <property type="match status" value="1"/>
</dbReference>
<evidence type="ECO:0000313" key="5">
    <source>
        <dbReference type="EMBL" id="AJK50057.1"/>
    </source>
</evidence>
<dbReference type="InterPro" id="IPR011990">
    <property type="entry name" value="TPR-like_helical_dom_sf"/>
</dbReference>
<dbReference type="Gene3D" id="1.25.40.10">
    <property type="entry name" value="Tetratricopeptide repeat domain"/>
    <property type="match status" value="5"/>
</dbReference>
<evidence type="ECO:0000256" key="3">
    <source>
        <dbReference type="PROSITE-ProRule" id="PRU00339"/>
    </source>
</evidence>
<sequence length="750" mass="81796">MISKGEGTTFASPAGGPGQTGLGPPDDAVLERLLARARRAHHEGALQQAEQAYQELLALDAGHPEALHLLGAVRFQQGRLDEAEPLMRRSVERRPVALALANYSAVLAGLGREAEALSRLDEALALQPGHQRALFQRAGLLARLGRHDDACENYDRLLEQVPNFADGYVRRGEARQALGRLEEALRDCDRALQLAGRTFDAQRARGLVLRSLGRFRDAVDSYGHALALAPGHVETLFLRGVAWLDLQEPARALADFNSAVAAHPGFVDALFNSTIALGQLGRHAEVLARCDRVLELDPRHALALAQRGNAAAQLGRIADALDSYARALEVAPDAVGVLCNQASALTAVGRHDEARAACDRALAIDAGHLPARFVRGRALLEAHHYDLALDDLDAVIAATPDDKLAHFHRGNALRALRRHDEARRAYADAIAIDPGFVQAQTTRSFLCLATGDFEAGWDAYEWRWRDTQLDPSRRTFAQPRWKHGMPLDGRTILLYAEQGLGDTLQFCRYAPLVKALGARVVLEVQPELVALLGSLDGVDALVARDAPLPPFDLHCPLMSLPLEFRTDLDSIPAAPSYLRADPLLAARWRERFGGAAKPRIGVVWSGNPLHLNDRNRSIRLADLLPLVDDRHTWVSLQKMVRDEDRAALDASAIHFVGDELADFAETAALIETMDCVISVDTSVAHLAGALGRPLVVLLPYTPDFRWLLDRDDSPWYPGARLIRQSAGGQWASVIERLAAALPAIARGSGR</sequence>
<dbReference type="SMART" id="SM00028">
    <property type="entry name" value="TPR"/>
    <property type="match status" value="11"/>
</dbReference>
<organism evidence="5 6">
    <name type="scientific">Burkholderia plantarii</name>
    <dbReference type="NCBI Taxonomy" id="41899"/>
    <lineage>
        <taxon>Bacteria</taxon>
        <taxon>Pseudomonadati</taxon>
        <taxon>Pseudomonadota</taxon>
        <taxon>Betaproteobacteria</taxon>
        <taxon>Burkholderiales</taxon>
        <taxon>Burkholderiaceae</taxon>
        <taxon>Burkholderia</taxon>
    </lineage>
</organism>
<feature type="repeat" description="TPR" evidence="3">
    <location>
        <begin position="301"/>
        <end position="334"/>
    </location>
</feature>
<dbReference type="SUPFAM" id="SSF53756">
    <property type="entry name" value="UDP-Glycosyltransferase/glycogen phosphorylase"/>
    <property type="match status" value="1"/>
</dbReference>
<dbReference type="GO" id="GO:0016757">
    <property type="term" value="F:glycosyltransferase activity"/>
    <property type="evidence" value="ECO:0007669"/>
    <property type="project" value="InterPro"/>
</dbReference>
<dbReference type="AlphaFoldDB" id="A0A0B6RXG2"/>
<proteinExistence type="predicted"/>
<dbReference type="InterPro" id="IPR050498">
    <property type="entry name" value="Ycf3"/>
</dbReference>
<dbReference type="Pfam" id="PF01075">
    <property type="entry name" value="Glyco_transf_9"/>
    <property type="match status" value="1"/>
</dbReference>
<evidence type="ECO:0000256" key="2">
    <source>
        <dbReference type="ARBA" id="ARBA00022803"/>
    </source>
</evidence>
<dbReference type="RefSeq" id="WP_042629541.1">
    <property type="nucleotide sequence ID" value="NZ_CP002581.1"/>
</dbReference>
<dbReference type="Gene3D" id="3.40.50.2000">
    <property type="entry name" value="Glycogen Phosphorylase B"/>
    <property type="match status" value="1"/>
</dbReference>
<dbReference type="EMBL" id="CP002581">
    <property type="protein sequence ID" value="AJK50057.1"/>
    <property type="molecule type" value="Genomic_DNA"/>
</dbReference>
<keyword evidence="6" id="KW-1185">Reference proteome</keyword>
<evidence type="ECO:0000313" key="6">
    <source>
        <dbReference type="Proteomes" id="UP000031838"/>
    </source>
</evidence>
<dbReference type="SUPFAM" id="SSF48452">
    <property type="entry name" value="TPR-like"/>
    <property type="match status" value="2"/>
</dbReference>
<reference evidence="6" key="1">
    <citation type="submission" date="2011-03" db="EMBL/GenBank/DDBJ databases">
        <authorList>
            <person name="Voget S."/>
            <person name="Streit W.R."/>
            <person name="Jaeger K.E."/>
            <person name="Daniel R."/>
        </authorList>
    </citation>
    <scope>NUCLEOTIDE SEQUENCE [LARGE SCALE GENOMIC DNA]</scope>
    <source>
        <strain evidence="6">PG1</strain>
    </source>
</reference>
<keyword evidence="1" id="KW-0677">Repeat</keyword>
<dbReference type="KEGG" id="bgp:BGL_2c19930"/>
<protein>
    <submittedName>
        <fullName evidence="5">TPR domain protein</fullName>
    </submittedName>
</protein>
<keyword evidence="2 3" id="KW-0802">TPR repeat</keyword>
<dbReference type="InterPro" id="IPR019734">
    <property type="entry name" value="TPR_rpt"/>
</dbReference>
<feature type="repeat" description="TPR" evidence="3">
    <location>
        <begin position="403"/>
        <end position="436"/>
    </location>
</feature>
<feature type="region of interest" description="Disordered" evidence="4">
    <location>
        <begin position="1"/>
        <end position="26"/>
    </location>
</feature>
<dbReference type="HOGENOM" id="CLU_010140_1_0_4"/>
<evidence type="ECO:0000256" key="4">
    <source>
        <dbReference type="SAM" id="MobiDB-lite"/>
    </source>
</evidence>
<reference evidence="5 6" key="2">
    <citation type="journal article" date="2016" name="Appl. Microbiol. Biotechnol.">
        <title>Mutations improving production and secretion of extracellular lipase by Burkholderia glumae PG1.</title>
        <authorList>
            <person name="Knapp A."/>
            <person name="Voget S."/>
            <person name="Gao R."/>
            <person name="Zaburannyi N."/>
            <person name="Krysciak D."/>
            <person name="Breuer M."/>
            <person name="Hauer B."/>
            <person name="Streit W.R."/>
            <person name="Muller R."/>
            <person name="Daniel R."/>
            <person name="Jaeger K.E."/>
        </authorList>
    </citation>
    <scope>NUCLEOTIDE SEQUENCE [LARGE SCALE GENOMIC DNA]</scope>
    <source>
        <strain evidence="5 6">PG1</strain>
    </source>
</reference>
<dbReference type="PROSITE" id="PS50005">
    <property type="entry name" value="TPR"/>
    <property type="match status" value="4"/>
</dbReference>
<evidence type="ECO:0000256" key="1">
    <source>
        <dbReference type="ARBA" id="ARBA00022737"/>
    </source>
</evidence>
<feature type="repeat" description="TPR" evidence="3">
    <location>
        <begin position="199"/>
        <end position="232"/>
    </location>
</feature>
<dbReference type="Pfam" id="PF13432">
    <property type="entry name" value="TPR_16"/>
    <property type="match status" value="4"/>
</dbReference>
<dbReference type="Proteomes" id="UP000031838">
    <property type="component" value="Chromosome 2"/>
</dbReference>
<dbReference type="PANTHER" id="PTHR44858">
    <property type="entry name" value="TETRATRICOPEPTIDE REPEAT PROTEIN 6"/>
    <property type="match status" value="1"/>
</dbReference>
<gene>
    <name evidence="5" type="ORF">BGL_2c19930</name>
</gene>